<accession>A0A0M3JM07</accession>
<dbReference type="SUPFAM" id="SSF103575">
    <property type="entry name" value="Plexin repeat"/>
    <property type="match status" value="1"/>
</dbReference>
<evidence type="ECO:0000256" key="2">
    <source>
        <dbReference type="ARBA" id="ARBA00023136"/>
    </source>
</evidence>
<dbReference type="Proteomes" id="UP000267096">
    <property type="component" value="Unassembled WGS sequence"/>
</dbReference>
<dbReference type="AlphaFoldDB" id="A0A0M3JM07"/>
<evidence type="ECO:0000313" key="7">
    <source>
        <dbReference type="WBParaSite" id="ASIM_0000868901-mRNA-1"/>
    </source>
</evidence>
<keyword evidence="3" id="KW-0325">Glycoprotein</keyword>
<keyword evidence="2" id="KW-0472">Membrane</keyword>
<dbReference type="SMART" id="SM00423">
    <property type="entry name" value="PSI"/>
    <property type="match status" value="1"/>
</dbReference>
<dbReference type="GO" id="GO:0016020">
    <property type="term" value="C:membrane"/>
    <property type="evidence" value="ECO:0007669"/>
    <property type="project" value="UniProtKB-SubCell"/>
</dbReference>
<sequence length="101" mass="11050">MKFDFYGPGSGNGTAVANFSVVWSTEGQHGGHLLDNSEGIRVVIYKCELLASSCGLCLALSDKKFDCGWCASERQCTSQERCVTDVSNDWLNRSVELLSSY</sequence>
<proteinExistence type="predicted"/>
<dbReference type="WBParaSite" id="ASIM_0000868901-mRNA-1">
    <property type="protein sequence ID" value="ASIM_0000868901-mRNA-1"/>
    <property type="gene ID" value="ASIM_0000868901"/>
</dbReference>
<evidence type="ECO:0000313" key="5">
    <source>
        <dbReference type="EMBL" id="VDK31981.1"/>
    </source>
</evidence>
<dbReference type="InterPro" id="IPR016201">
    <property type="entry name" value="PSI"/>
</dbReference>
<organism evidence="7">
    <name type="scientific">Anisakis simplex</name>
    <name type="common">Herring worm</name>
    <dbReference type="NCBI Taxonomy" id="6269"/>
    <lineage>
        <taxon>Eukaryota</taxon>
        <taxon>Metazoa</taxon>
        <taxon>Ecdysozoa</taxon>
        <taxon>Nematoda</taxon>
        <taxon>Chromadorea</taxon>
        <taxon>Rhabditida</taxon>
        <taxon>Spirurina</taxon>
        <taxon>Ascaridomorpha</taxon>
        <taxon>Ascaridoidea</taxon>
        <taxon>Anisakidae</taxon>
        <taxon>Anisakis</taxon>
        <taxon>Anisakis simplex complex</taxon>
    </lineage>
</organism>
<name>A0A0M3JM07_ANISI</name>
<evidence type="ECO:0000256" key="1">
    <source>
        <dbReference type="ARBA" id="ARBA00004370"/>
    </source>
</evidence>
<dbReference type="EMBL" id="UYRR01022913">
    <property type="protein sequence ID" value="VDK31981.1"/>
    <property type="molecule type" value="Genomic_DNA"/>
</dbReference>
<keyword evidence="6" id="KW-1185">Reference proteome</keyword>
<dbReference type="InterPro" id="IPR002165">
    <property type="entry name" value="Plexin_repeat"/>
</dbReference>
<dbReference type="Gene3D" id="3.30.1680.10">
    <property type="entry name" value="ligand-binding face of the semaphorins, domain 2"/>
    <property type="match status" value="1"/>
</dbReference>
<reference evidence="7" key="1">
    <citation type="submission" date="2017-02" db="UniProtKB">
        <authorList>
            <consortium name="WormBaseParasite"/>
        </authorList>
    </citation>
    <scope>IDENTIFICATION</scope>
</reference>
<evidence type="ECO:0000313" key="6">
    <source>
        <dbReference type="Proteomes" id="UP000267096"/>
    </source>
</evidence>
<reference evidence="5 6" key="2">
    <citation type="submission" date="2018-11" db="EMBL/GenBank/DDBJ databases">
        <authorList>
            <consortium name="Pathogen Informatics"/>
        </authorList>
    </citation>
    <scope>NUCLEOTIDE SEQUENCE [LARGE SCALE GENOMIC DNA]</scope>
</reference>
<protein>
    <submittedName>
        <fullName evidence="7">PSI domain-containing protein</fullName>
    </submittedName>
</protein>
<evidence type="ECO:0000259" key="4">
    <source>
        <dbReference type="SMART" id="SM00423"/>
    </source>
</evidence>
<gene>
    <name evidence="5" type="ORF">ASIM_LOCUS8444</name>
</gene>
<dbReference type="Pfam" id="PF01437">
    <property type="entry name" value="PSI"/>
    <property type="match status" value="1"/>
</dbReference>
<feature type="domain" description="PSI" evidence="4">
    <location>
        <begin position="46"/>
        <end position="95"/>
    </location>
</feature>
<comment type="subcellular location">
    <subcellularLocation>
        <location evidence="1">Membrane</location>
    </subcellularLocation>
</comment>
<evidence type="ECO:0000256" key="3">
    <source>
        <dbReference type="ARBA" id="ARBA00023180"/>
    </source>
</evidence>